<proteinExistence type="predicted"/>
<keyword evidence="2" id="KW-1185">Reference proteome</keyword>
<name>A0ABS6KEA7_9FIRM</name>
<evidence type="ECO:0000313" key="2">
    <source>
        <dbReference type="Proteomes" id="UP001314681"/>
    </source>
</evidence>
<accession>A0ABS6KEA7</accession>
<comment type="caution">
    <text evidence="1">The sequence shown here is derived from an EMBL/GenBank/DDBJ whole genome shotgun (WGS) entry which is preliminary data.</text>
</comment>
<organism evidence="1 2">
    <name type="scientific">Diplocloster modestus</name>
    <dbReference type="NCBI Taxonomy" id="2850322"/>
    <lineage>
        <taxon>Bacteria</taxon>
        <taxon>Bacillati</taxon>
        <taxon>Bacillota</taxon>
        <taxon>Clostridia</taxon>
        <taxon>Lachnospirales</taxon>
        <taxon>Lachnospiraceae</taxon>
        <taxon>Diplocloster</taxon>
    </lineage>
</organism>
<sequence length="305" mass="35799">MMNGYAYTYLIPAGQKKEIPVPAYLEWLPGKLRTYFQEKYFYKKLPVQKEQMEVLKVEGQKLTLPYTYERLKKFPKEDITNILNRIIMREGVQNIVVEKKLEPYLDDSLLIDGRLLPYLMIREGTAWVCHRHHIDRRGFKPVVVDSGDSDTEYVLAQIGQDLNFLTVLTSRPEFFEEYVEQLYAQTGLMASVLTKPLYGQIQGNVVLDLNKEADRDYRYYPENAVVLDLTGMEKKRRDIMAKRRDITFYNRFDIADGDKIIDNRLLQAALCGECTWISKCELDSMRLEIEEFHLKIRRLSVQTLA</sequence>
<dbReference type="Proteomes" id="UP001314681">
    <property type="component" value="Unassembled WGS sequence"/>
</dbReference>
<reference evidence="1 2" key="1">
    <citation type="submission" date="2021-06" db="EMBL/GenBank/DDBJ databases">
        <title>Description of novel taxa of the family Lachnospiraceae.</title>
        <authorList>
            <person name="Chaplin A.V."/>
            <person name="Sokolova S.R."/>
            <person name="Pikina A.P."/>
            <person name="Korzhanova M."/>
            <person name="Belova V."/>
            <person name="Korostin D."/>
            <person name="Efimov B.A."/>
        </authorList>
    </citation>
    <scope>NUCLEOTIDE SEQUENCE [LARGE SCALE GENOMIC DNA]</scope>
    <source>
        <strain evidence="1 2">ASD4241</strain>
    </source>
</reference>
<dbReference type="EMBL" id="JAHQCX010000025">
    <property type="protein sequence ID" value="MBU9728857.1"/>
    <property type="molecule type" value="Genomic_DNA"/>
</dbReference>
<protein>
    <submittedName>
        <fullName evidence="1">Uncharacterized protein</fullName>
    </submittedName>
</protein>
<dbReference type="RefSeq" id="WP_158350917.1">
    <property type="nucleotide sequence ID" value="NZ_JAHQCX010000025.1"/>
</dbReference>
<evidence type="ECO:0000313" key="1">
    <source>
        <dbReference type="EMBL" id="MBU9728857.1"/>
    </source>
</evidence>
<gene>
    <name evidence="1" type="ORF">KTH90_22960</name>
</gene>